<dbReference type="EMBL" id="AP019368">
    <property type="protein sequence ID" value="BBH54447.1"/>
    <property type="molecule type" value="Genomic_DNA"/>
</dbReference>
<accession>A0A4V0P2U5</accession>
<dbReference type="Pfam" id="PF03749">
    <property type="entry name" value="SfsA"/>
    <property type="match status" value="1"/>
</dbReference>
<dbReference type="OrthoDB" id="5296903at2"/>
<sequence length="257" mass="29759">MNLLKYSFPLEKCSFINRYKRFFVDVMSAENEVKTVHCANSGSMKSCLVQNAPAYILDSQNPKRKLRHSLELLYLEDGYACLNTARANQFVEELLNKTVGKSREQYFISTNFPYECFEKWQKVKREAVFTKETRFDFCLSSEKSDQKCWIEVKSVSMKLIDNTWIFPDAVTTRGQKHLTELMNAKHAGDEAWLFFVLMRGSEVDENILLKGFRTAHEIDAKYASLLEEAKKIGVKIALIIPKISIEGFSLRKFNCLN</sequence>
<reference evidence="4 5" key="1">
    <citation type="submission" date="2018-12" db="EMBL/GenBank/DDBJ databases">
        <title>Rubrispira sanarue gen. nov., sp., nov., a member of the order Silvanigrellales, isolated from a brackish lake in Hamamatsu Japan.</title>
        <authorList>
            <person name="Maejima Y."/>
            <person name="Iino T."/>
            <person name="Muraguchi Y."/>
            <person name="Fukuda K."/>
            <person name="Nojiri H."/>
            <person name="Ohkuma M."/>
            <person name="Moriuchi R."/>
            <person name="Dohra H."/>
            <person name="Kimbara K."/>
            <person name="Shintani M."/>
        </authorList>
    </citation>
    <scope>NUCLEOTIDE SEQUENCE [LARGE SCALE GENOMIC DNA]</scope>
    <source>
        <strain evidence="4 5">RF1110005</strain>
    </source>
</reference>
<feature type="domain" description="Sugar fermentation stimulation protein C-terminal" evidence="2">
    <location>
        <begin position="113"/>
        <end position="242"/>
    </location>
</feature>
<dbReference type="HAMAP" id="MF_00095">
    <property type="entry name" value="SfsA"/>
    <property type="match status" value="1"/>
</dbReference>
<dbReference type="InterPro" id="IPR041465">
    <property type="entry name" value="SfsA_N"/>
</dbReference>
<proteinExistence type="inferred from homology"/>
<dbReference type="Gene3D" id="2.40.50.580">
    <property type="match status" value="1"/>
</dbReference>
<comment type="similarity">
    <text evidence="1">Belongs to the SfsA family.</text>
</comment>
<evidence type="ECO:0000313" key="4">
    <source>
        <dbReference type="EMBL" id="BBH54447.1"/>
    </source>
</evidence>
<feature type="domain" description="SfsA N-terminal OB" evidence="3">
    <location>
        <begin position="16"/>
        <end position="81"/>
    </location>
</feature>
<evidence type="ECO:0000259" key="2">
    <source>
        <dbReference type="Pfam" id="PF03749"/>
    </source>
</evidence>
<dbReference type="Gene3D" id="3.40.1350.60">
    <property type="match status" value="1"/>
</dbReference>
<dbReference type="KEGG" id="sbf:JCM31447_29180"/>
<evidence type="ECO:0000259" key="3">
    <source>
        <dbReference type="Pfam" id="PF17746"/>
    </source>
</evidence>
<dbReference type="Pfam" id="PF17746">
    <property type="entry name" value="SfsA_N"/>
    <property type="match status" value="1"/>
</dbReference>
<dbReference type="GO" id="GO:0003677">
    <property type="term" value="F:DNA binding"/>
    <property type="evidence" value="ECO:0007669"/>
    <property type="project" value="InterPro"/>
</dbReference>
<dbReference type="InterPro" id="IPR005224">
    <property type="entry name" value="SfsA"/>
</dbReference>
<dbReference type="Proteomes" id="UP000291236">
    <property type="component" value="Chromosome"/>
</dbReference>
<protein>
    <recommendedName>
        <fullName evidence="1">Sugar fermentation stimulation protein homolog</fullName>
    </recommendedName>
</protein>
<gene>
    <name evidence="1 4" type="primary">sfsA</name>
    <name evidence="4" type="ORF">JCM31447_29180</name>
</gene>
<organism evidence="4 5">
    <name type="scientific">Fluviispira sanaruensis</name>
    <dbReference type="NCBI Taxonomy" id="2493639"/>
    <lineage>
        <taxon>Bacteria</taxon>
        <taxon>Pseudomonadati</taxon>
        <taxon>Bdellovibrionota</taxon>
        <taxon>Oligoflexia</taxon>
        <taxon>Silvanigrellales</taxon>
        <taxon>Silvanigrellaceae</taxon>
        <taxon>Fluviispira</taxon>
    </lineage>
</organism>
<dbReference type="PANTHER" id="PTHR30545:SF2">
    <property type="entry name" value="SUGAR FERMENTATION STIMULATION PROTEIN A"/>
    <property type="match status" value="1"/>
</dbReference>
<keyword evidence="5" id="KW-1185">Reference proteome</keyword>
<evidence type="ECO:0000313" key="5">
    <source>
        <dbReference type="Proteomes" id="UP000291236"/>
    </source>
</evidence>
<dbReference type="PANTHER" id="PTHR30545">
    <property type="entry name" value="SUGAR FERMENTATION STIMULATION PROTEIN A"/>
    <property type="match status" value="1"/>
</dbReference>
<dbReference type="InterPro" id="IPR040452">
    <property type="entry name" value="SfsA_C"/>
</dbReference>
<name>A0A4V0P2U5_FLUSA</name>
<dbReference type="RefSeq" id="WP_130612199.1">
    <property type="nucleotide sequence ID" value="NZ_AP019368.1"/>
</dbReference>
<dbReference type="AlphaFoldDB" id="A0A4V0P2U5"/>
<evidence type="ECO:0000256" key="1">
    <source>
        <dbReference type="HAMAP-Rule" id="MF_00095"/>
    </source>
</evidence>
<dbReference type="NCBIfam" id="TIGR00230">
    <property type="entry name" value="sfsA"/>
    <property type="match status" value="1"/>
</dbReference>
<dbReference type="CDD" id="cd22359">
    <property type="entry name" value="SfsA-like_bacterial"/>
    <property type="match status" value="1"/>
</dbReference>